<comment type="subunit">
    <text evidence="9">Homodimer.</text>
</comment>
<feature type="binding site" evidence="9">
    <location>
        <position position="208"/>
    </location>
    <ligand>
        <name>Zn(2+)</name>
        <dbReference type="ChEBI" id="CHEBI:29105"/>
        <label>1</label>
    </ligand>
</feature>
<feature type="domain" description="J" evidence="11">
    <location>
        <begin position="5"/>
        <end position="70"/>
    </location>
</feature>
<dbReference type="Gene3D" id="2.10.230.10">
    <property type="entry name" value="Heat shock protein DnaJ, cysteine-rich domain"/>
    <property type="match status" value="1"/>
</dbReference>
<dbReference type="HAMAP" id="MF_01152">
    <property type="entry name" value="DnaJ"/>
    <property type="match status" value="1"/>
</dbReference>
<dbReference type="PROSITE" id="PS50076">
    <property type="entry name" value="DNAJ_2"/>
    <property type="match status" value="1"/>
</dbReference>
<feature type="binding site" evidence="9">
    <location>
        <position position="155"/>
    </location>
    <ligand>
        <name>Zn(2+)</name>
        <dbReference type="ChEBI" id="CHEBI:29105"/>
        <label>1</label>
    </ligand>
</feature>
<evidence type="ECO:0000259" key="11">
    <source>
        <dbReference type="PROSITE" id="PS50076"/>
    </source>
</evidence>
<dbReference type="InterPro" id="IPR036869">
    <property type="entry name" value="J_dom_sf"/>
</dbReference>
<organism evidence="13 14">
    <name type="scientific">Algimonas ampicilliniresistens</name>
    <dbReference type="NCBI Taxonomy" id="1298735"/>
    <lineage>
        <taxon>Bacteria</taxon>
        <taxon>Pseudomonadati</taxon>
        <taxon>Pseudomonadota</taxon>
        <taxon>Alphaproteobacteria</taxon>
        <taxon>Maricaulales</taxon>
        <taxon>Robiginitomaculaceae</taxon>
        <taxon>Algimonas</taxon>
    </lineage>
</organism>
<keyword evidence="6 9" id="KW-0862">Zinc</keyword>
<dbReference type="CDD" id="cd06257">
    <property type="entry name" value="DnaJ"/>
    <property type="match status" value="1"/>
</dbReference>
<dbReference type="CDD" id="cd10747">
    <property type="entry name" value="DnaJ_C"/>
    <property type="match status" value="1"/>
</dbReference>
<feature type="repeat" description="CXXCXGXG motif" evidence="9">
    <location>
        <begin position="169"/>
        <end position="176"/>
    </location>
</feature>
<reference evidence="13" key="2">
    <citation type="submission" date="2023-01" db="EMBL/GenBank/DDBJ databases">
        <title>Draft genome sequence of Algimonas ampicilliniresistens strain NBRC 108219.</title>
        <authorList>
            <person name="Sun Q."/>
            <person name="Mori K."/>
        </authorList>
    </citation>
    <scope>NUCLEOTIDE SEQUENCE</scope>
    <source>
        <strain evidence="13">NBRC 108219</strain>
    </source>
</reference>
<evidence type="ECO:0000256" key="9">
    <source>
        <dbReference type="HAMAP-Rule" id="MF_01152"/>
    </source>
</evidence>
<keyword evidence="8 9" id="KW-0143">Chaperone</keyword>
<dbReference type="Pfam" id="PF00226">
    <property type="entry name" value="DnaJ"/>
    <property type="match status" value="1"/>
</dbReference>
<keyword evidence="1 9" id="KW-0963">Cytoplasm</keyword>
<dbReference type="NCBIfam" id="TIGR02349">
    <property type="entry name" value="DnaJ_bact"/>
    <property type="match status" value="1"/>
</dbReference>
<dbReference type="NCBIfam" id="NF008035">
    <property type="entry name" value="PRK10767.1"/>
    <property type="match status" value="1"/>
</dbReference>
<keyword evidence="2 9" id="KW-0235">DNA replication</keyword>
<keyword evidence="4 9" id="KW-0677">Repeat</keyword>
<dbReference type="PANTHER" id="PTHR43096">
    <property type="entry name" value="DNAJ HOMOLOG 1, MITOCHONDRIAL-RELATED"/>
    <property type="match status" value="1"/>
</dbReference>
<evidence type="ECO:0000256" key="5">
    <source>
        <dbReference type="ARBA" id="ARBA00022771"/>
    </source>
</evidence>
<feature type="binding site" evidence="9">
    <location>
        <position position="191"/>
    </location>
    <ligand>
        <name>Zn(2+)</name>
        <dbReference type="ChEBI" id="CHEBI:29105"/>
        <label>2</label>
    </ligand>
</feature>
<dbReference type="RefSeq" id="WP_284389982.1">
    <property type="nucleotide sequence ID" value="NZ_BSNK01000002.1"/>
</dbReference>
<dbReference type="CDD" id="cd10719">
    <property type="entry name" value="DnaJ_zf"/>
    <property type="match status" value="1"/>
</dbReference>
<comment type="similarity">
    <text evidence="9">Belongs to the DnaJ family.</text>
</comment>
<dbReference type="SUPFAM" id="SSF46565">
    <property type="entry name" value="Chaperone J-domain"/>
    <property type="match status" value="1"/>
</dbReference>
<sequence length="385" mass="41807">MSKRDYYEVLGVSRDADAKQLKSAFRKAAMACHPDRHPDDPGAEARFKELNEAYGILSDEQKRAAYDRMGHAAFEGGGMGGGGFQDFGDIFSQIFGGAGGASGFADMFGGRGGRRAQSVARGSDLRYEMEITLEEAFRGKDVEIEVPIAEDCERCDGMGAEPGASVERCDTCGGAGRVRTQQGMFTMERPCPTCGGQGEYVSDPCRECDGQGQVRQATELDVSIPAGVEDGTRIRLSGQGDQAPKRGATNRQRGDLYLFVSVKPHDMFEREGANLFMRAPVPMTVATLGGELELPTIDGGRTKIKIEEGSQGGKRVRLRGKGMSVLRSQSRGDMYVELAVETPSRLSAKQRELLEEFAELSGDEISPESKGFFDKAKAFWDELVD</sequence>
<evidence type="ECO:0000259" key="12">
    <source>
        <dbReference type="PROSITE" id="PS51188"/>
    </source>
</evidence>
<feature type="binding site" evidence="9">
    <location>
        <position position="172"/>
    </location>
    <ligand>
        <name>Zn(2+)</name>
        <dbReference type="ChEBI" id="CHEBI:29105"/>
        <label>2</label>
    </ligand>
</feature>
<dbReference type="Pfam" id="PF00684">
    <property type="entry name" value="DnaJ_CXXCXGXG"/>
    <property type="match status" value="1"/>
</dbReference>
<evidence type="ECO:0000256" key="10">
    <source>
        <dbReference type="PROSITE-ProRule" id="PRU00546"/>
    </source>
</evidence>
<dbReference type="PRINTS" id="PR00625">
    <property type="entry name" value="JDOMAIN"/>
</dbReference>
<dbReference type="InterPro" id="IPR001305">
    <property type="entry name" value="HSP_DnaJ_Cys-rich_dom"/>
</dbReference>
<comment type="caution">
    <text evidence="13">The sequence shown here is derived from an EMBL/GenBank/DDBJ whole genome shotgun (WGS) entry which is preliminary data.</text>
</comment>
<dbReference type="InterPro" id="IPR036410">
    <property type="entry name" value="HSP_DnaJ_Cys-rich_dom_sf"/>
</dbReference>
<feature type="binding site" evidence="9">
    <location>
        <position position="152"/>
    </location>
    <ligand>
        <name>Zn(2+)</name>
        <dbReference type="ChEBI" id="CHEBI:29105"/>
        <label>1</label>
    </ligand>
</feature>
<evidence type="ECO:0000256" key="6">
    <source>
        <dbReference type="ARBA" id="ARBA00022833"/>
    </source>
</evidence>
<dbReference type="Gene3D" id="2.60.260.20">
    <property type="entry name" value="Urease metallochaperone UreE, N-terminal domain"/>
    <property type="match status" value="2"/>
</dbReference>
<feature type="repeat" description="CXXCXGXG motif" evidence="9">
    <location>
        <begin position="191"/>
        <end position="198"/>
    </location>
</feature>
<proteinExistence type="inferred from homology"/>
<evidence type="ECO:0000313" key="14">
    <source>
        <dbReference type="Proteomes" id="UP001161391"/>
    </source>
</evidence>
<protein>
    <recommendedName>
        <fullName evidence="9">Chaperone protein DnaJ</fullName>
    </recommendedName>
</protein>
<dbReference type="Gene3D" id="1.10.287.110">
    <property type="entry name" value="DnaJ domain"/>
    <property type="match status" value="1"/>
</dbReference>
<reference evidence="13" key="1">
    <citation type="journal article" date="2014" name="Int. J. Syst. Evol. Microbiol.">
        <title>Complete genome of a new Firmicutes species belonging to the dominant human colonic microbiota ('Ruminococcus bicirculans') reveals two chromosomes and a selective capacity to utilize plant glucans.</title>
        <authorList>
            <consortium name="NISC Comparative Sequencing Program"/>
            <person name="Wegmann U."/>
            <person name="Louis P."/>
            <person name="Goesmann A."/>
            <person name="Henrissat B."/>
            <person name="Duncan S.H."/>
            <person name="Flint H.J."/>
        </authorList>
    </citation>
    <scope>NUCLEOTIDE SEQUENCE</scope>
    <source>
        <strain evidence="13">NBRC 108219</strain>
    </source>
</reference>
<dbReference type="SMART" id="SM00271">
    <property type="entry name" value="DnaJ"/>
    <property type="match status" value="1"/>
</dbReference>
<comment type="function">
    <text evidence="9">Participates actively in the response to hyperosmotic and heat shock by preventing the aggregation of stress-denatured proteins and by disaggregating proteins, also in an autonomous, DnaK-independent fashion. Unfolded proteins bind initially to DnaJ; upon interaction with the DnaJ-bound protein, DnaK hydrolyzes its bound ATP, resulting in the formation of a stable complex. GrpE releases ADP from DnaK; ATP binding to DnaK triggers the release of the substrate protein, thus completing the reaction cycle. Several rounds of ATP-dependent interactions between DnaJ, DnaK and GrpE are required for fully efficient folding. Also involved, together with DnaK and GrpE, in the DNA replication of plasmids through activation of initiation proteins.</text>
</comment>
<evidence type="ECO:0000256" key="8">
    <source>
        <dbReference type="ARBA" id="ARBA00023186"/>
    </source>
</evidence>
<dbReference type="SUPFAM" id="SSF49493">
    <property type="entry name" value="HSP40/DnaJ peptide-binding domain"/>
    <property type="match status" value="2"/>
</dbReference>
<keyword evidence="5 9" id="KW-0863">Zinc-finger</keyword>
<dbReference type="InterPro" id="IPR012724">
    <property type="entry name" value="DnaJ"/>
</dbReference>
<evidence type="ECO:0000256" key="4">
    <source>
        <dbReference type="ARBA" id="ARBA00022737"/>
    </source>
</evidence>
<dbReference type="Proteomes" id="UP001161391">
    <property type="component" value="Unassembled WGS sequence"/>
</dbReference>
<dbReference type="InterPro" id="IPR008971">
    <property type="entry name" value="HSP40/DnaJ_pept-bd"/>
</dbReference>
<evidence type="ECO:0000313" key="13">
    <source>
        <dbReference type="EMBL" id="GLQ23994.1"/>
    </source>
</evidence>
<gene>
    <name evidence="13" type="primary">dnaJ_1</name>
    <name evidence="9" type="synonym">dnaJ</name>
    <name evidence="13" type="ORF">GCM10007853_18680</name>
</gene>
<dbReference type="Pfam" id="PF01556">
    <property type="entry name" value="DnaJ_C"/>
    <property type="match status" value="1"/>
</dbReference>
<evidence type="ECO:0000256" key="7">
    <source>
        <dbReference type="ARBA" id="ARBA00023016"/>
    </source>
</evidence>
<feature type="binding site" evidence="9">
    <location>
        <position position="194"/>
    </location>
    <ligand>
        <name>Zn(2+)</name>
        <dbReference type="ChEBI" id="CHEBI:29105"/>
        <label>2</label>
    </ligand>
</feature>
<dbReference type="PROSITE" id="PS51188">
    <property type="entry name" value="ZF_CR"/>
    <property type="match status" value="1"/>
</dbReference>
<dbReference type="InterPro" id="IPR001623">
    <property type="entry name" value="DnaJ_domain"/>
</dbReference>
<accession>A0ABQ5VAI5</accession>
<comment type="cofactor">
    <cofactor evidence="9">
        <name>Zn(2+)</name>
        <dbReference type="ChEBI" id="CHEBI:29105"/>
    </cofactor>
    <text evidence="9">Binds 2 Zn(2+) ions per monomer.</text>
</comment>
<dbReference type="EMBL" id="BSNK01000002">
    <property type="protein sequence ID" value="GLQ23994.1"/>
    <property type="molecule type" value="Genomic_DNA"/>
</dbReference>
<evidence type="ECO:0000256" key="1">
    <source>
        <dbReference type="ARBA" id="ARBA00022490"/>
    </source>
</evidence>
<feature type="repeat" description="CXXCXGXG motif" evidence="9">
    <location>
        <begin position="152"/>
        <end position="159"/>
    </location>
</feature>
<evidence type="ECO:0000256" key="2">
    <source>
        <dbReference type="ARBA" id="ARBA00022705"/>
    </source>
</evidence>
<comment type="domain">
    <text evidence="9">The J domain is necessary and sufficient to stimulate DnaK ATPase activity. Zinc center 1 plays an important role in the autonomous, DnaK-independent chaperone activity of DnaJ. Zinc center 2 is essential for interaction with DnaK and for DnaJ activity.</text>
</comment>
<feature type="zinc finger region" description="CR-type" evidence="10">
    <location>
        <begin position="139"/>
        <end position="217"/>
    </location>
</feature>
<keyword evidence="7 9" id="KW-0346">Stress response</keyword>
<keyword evidence="3 9" id="KW-0479">Metal-binding</keyword>
<dbReference type="InterPro" id="IPR002939">
    <property type="entry name" value="DnaJ_C"/>
</dbReference>
<feature type="repeat" description="CXXCXGXG motif" evidence="9">
    <location>
        <begin position="205"/>
        <end position="212"/>
    </location>
</feature>
<feature type="binding site" evidence="9">
    <location>
        <position position="205"/>
    </location>
    <ligand>
        <name>Zn(2+)</name>
        <dbReference type="ChEBI" id="CHEBI:29105"/>
        <label>1</label>
    </ligand>
</feature>
<dbReference type="SUPFAM" id="SSF57938">
    <property type="entry name" value="DnaJ/Hsp40 cysteine-rich domain"/>
    <property type="match status" value="1"/>
</dbReference>
<feature type="domain" description="CR-type" evidence="12">
    <location>
        <begin position="139"/>
        <end position="217"/>
    </location>
</feature>
<comment type="subcellular location">
    <subcellularLocation>
        <location evidence="9">Cytoplasm</location>
    </subcellularLocation>
</comment>
<feature type="binding site" evidence="9">
    <location>
        <position position="169"/>
    </location>
    <ligand>
        <name>Zn(2+)</name>
        <dbReference type="ChEBI" id="CHEBI:29105"/>
        <label>2</label>
    </ligand>
</feature>
<dbReference type="PANTHER" id="PTHR43096:SF48">
    <property type="entry name" value="CHAPERONE PROTEIN DNAJ"/>
    <property type="match status" value="1"/>
</dbReference>
<keyword evidence="14" id="KW-1185">Reference proteome</keyword>
<name>A0ABQ5VAI5_9PROT</name>
<evidence type="ECO:0000256" key="3">
    <source>
        <dbReference type="ARBA" id="ARBA00022723"/>
    </source>
</evidence>